<keyword evidence="3" id="KW-1185">Reference proteome</keyword>
<evidence type="ECO:0000313" key="3">
    <source>
        <dbReference type="Proteomes" id="UP000738359"/>
    </source>
</evidence>
<feature type="non-terminal residue" evidence="2">
    <location>
        <position position="98"/>
    </location>
</feature>
<evidence type="ECO:0000256" key="1">
    <source>
        <dbReference type="SAM" id="MobiDB-lite"/>
    </source>
</evidence>
<feature type="region of interest" description="Disordered" evidence="1">
    <location>
        <begin position="1"/>
        <end position="28"/>
    </location>
</feature>
<accession>A0A9P6M759</accession>
<feature type="compositionally biased region" description="Polar residues" evidence="1">
    <location>
        <begin position="14"/>
        <end position="28"/>
    </location>
</feature>
<evidence type="ECO:0000313" key="2">
    <source>
        <dbReference type="EMBL" id="KAF9968340.1"/>
    </source>
</evidence>
<dbReference type="EMBL" id="JAAAHY010000025">
    <property type="protein sequence ID" value="KAF9968340.1"/>
    <property type="molecule type" value="Genomic_DNA"/>
</dbReference>
<dbReference type="AlphaFoldDB" id="A0A9P6M759"/>
<comment type="caution">
    <text evidence="2">The sequence shown here is derived from an EMBL/GenBank/DDBJ whole genome shotgun (WGS) entry which is preliminary data.</text>
</comment>
<reference evidence="2" key="1">
    <citation type="journal article" date="2020" name="Fungal Divers.">
        <title>Resolving the Mortierellaceae phylogeny through synthesis of multi-gene phylogenetics and phylogenomics.</title>
        <authorList>
            <person name="Vandepol N."/>
            <person name="Liber J."/>
            <person name="Desiro A."/>
            <person name="Na H."/>
            <person name="Kennedy M."/>
            <person name="Barry K."/>
            <person name="Grigoriev I.V."/>
            <person name="Miller A.N."/>
            <person name="O'Donnell K."/>
            <person name="Stajich J.E."/>
            <person name="Bonito G."/>
        </authorList>
    </citation>
    <scope>NUCLEOTIDE SEQUENCE</scope>
    <source>
        <strain evidence="2">CK1249</strain>
    </source>
</reference>
<feature type="compositionally biased region" description="Basic residues" evidence="1">
    <location>
        <begin position="1"/>
        <end position="12"/>
    </location>
</feature>
<dbReference type="Proteomes" id="UP000738359">
    <property type="component" value="Unassembled WGS sequence"/>
</dbReference>
<name>A0A9P6M759_MORAP</name>
<organism evidence="2 3">
    <name type="scientific">Mortierella alpina</name>
    <name type="common">Oleaginous fungus</name>
    <name type="synonym">Mortierella renispora</name>
    <dbReference type="NCBI Taxonomy" id="64518"/>
    <lineage>
        <taxon>Eukaryota</taxon>
        <taxon>Fungi</taxon>
        <taxon>Fungi incertae sedis</taxon>
        <taxon>Mucoromycota</taxon>
        <taxon>Mortierellomycotina</taxon>
        <taxon>Mortierellomycetes</taxon>
        <taxon>Mortierellales</taxon>
        <taxon>Mortierellaceae</taxon>
        <taxon>Mortierella</taxon>
    </lineage>
</organism>
<protein>
    <submittedName>
        <fullName evidence="2">Uncharacterized protein</fullName>
    </submittedName>
</protein>
<sequence>MTRTLRTTRRSPRNGASSSTSLASNTQTSTLSVTKLCATRMQRLERTLVRIRGMISKTCLLKIASLPTHASIGFNALRVCHRNFTLAHQPAYLLSQCP</sequence>
<proteinExistence type="predicted"/>
<gene>
    <name evidence="2" type="ORF">BGZ70_004737</name>
</gene>